<evidence type="ECO:0000256" key="3">
    <source>
        <dbReference type="ARBA" id="ARBA00023115"/>
    </source>
</evidence>
<dbReference type="InterPro" id="IPR029063">
    <property type="entry name" value="SAM-dependent_MTases_sf"/>
</dbReference>
<dbReference type="PANTHER" id="PTHR43317">
    <property type="entry name" value="THERMOSPERMINE SYNTHASE ACAULIS5"/>
    <property type="match status" value="1"/>
</dbReference>
<dbReference type="CDD" id="cd02440">
    <property type="entry name" value="AdoMet_MTases"/>
    <property type="match status" value="1"/>
</dbReference>
<organism evidence="6 7">
    <name type="scientific">Paraliobacillus ryukyuensis</name>
    <dbReference type="NCBI Taxonomy" id="200904"/>
    <lineage>
        <taxon>Bacteria</taxon>
        <taxon>Bacillati</taxon>
        <taxon>Bacillota</taxon>
        <taxon>Bacilli</taxon>
        <taxon>Bacillales</taxon>
        <taxon>Bacillaceae</taxon>
        <taxon>Paraliobacillus</taxon>
    </lineage>
</organism>
<comment type="similarity">
    <text evidence="1">Belongs to the spermidine/spermine synthase family.</text>
</comment>
<evidence type="ECO:0000259" key="5">
    <source>
        <dbReference type="PROSITE" id="PS51006"/>
    </source>
</evidence>
<protein>
    <submittedName>
        <fullName evidence="6">Spermine/spermidine synthase</fullName>
    </submittedName>
</protein>
<dbReference type="PROSITE" id="PS51006">
    <property type="entry name" value="PABS_2"/>
    <property type="match status" value="1"/>
</dbReference>
<keyword evidence="2 4" id="KW-0808">Transferase</keyword>
<evidence type="ECO:0000313" key="7">
    <source>
        <dbReference type="Proteomes" id="UP000252254"/>
    </source>
</evidence>
<dbReference type="SUPFAM" id="SSF53335">
    <property type="entry name" value="S-adenosyl-L-methionine-dependent methyltransferases"/>
    <property type="match status" value="1"/>
</dbReference>
<comment type="caution">
    <text evidence="6">The sequence shown here is derived from an EMBL/GenBank/DDBJ whole genome shotgun (WGS) entry which is preliminary data.</text>
</comment>
<accession>A0A366DYZ2</accession>
<keyword evidence="3 4" id="KW-0620">Polyamine biosynthesis</keyword>
<dbReference type="AlphaFoldDB" id="A0A366DYZ2"/>
<feature type="domain" description="PABS" evidence="5">
    <location>
        <begin position="1"/>
        <end position="216"/>
    </location>
</feature>
<keyword evidence="7" id="KW-1185">Reference proteome</keyword>
<gene>
    <name evidence="6" type="ORF">DES48_10994</name>
</gene>
<dbReference type="RefSeq" id="WP_113869628.1">
    <property type="nucleotide sequence ID" value="NZ_BAABQN010000006.1"/>
</dbReference>
<dbReference type="Gene3D" id="3.40.50.150">
    <property type="entry name" value="Vaccinia Virus protein VP39"/>
    <property type="match status" value="1"/>
</dbReference>
<evidence type="ECO:0000256" key="1">
    <source>
        <dbReference type="ARBA" id="ARBA00007867"/>
    </source>
</evidence>
<dbReference type="Proteomes" id="UP000252254">
    <property type="component" value="Unassembled WGS sequence"/>
</dbReference>
<dbReference type="STRING" id="200904.GCA_900168775_03485"/>
<name>A0A366DYZ2_9BACI</name>
<dbReference type="PANTHER" id="PTHR43317:SF3">
    <property type="entry name" value="BLR2883 PROTEIN"/>
    <property type="match status" value="1"/>
</dbReference>
<dbReference type="InterPro" id="IPR030374">
    <property type="entry name" value="PABS"/>
</dbReference>
<evidence type="ECO:0000256" key="2">
    <source>
        <dbReference type="ARBA" id="ARBA00022679"/>
    </source>
</evidence>
<evidence type="ECO:0000256" key="4">
    <source>
        <dbReference type="PROSITE-ProRule" id="PRU00354"/>
    </source>
</evidence>
<proteinExistence type="inferred from homology"/>
<dbReference type="OrthoDB" id="9793351at2"/>
<evidence type="ECO:0000313" key="6">
    <source>
        <dbReference type="EMBL" id="RBO95257.1"/>
    </source>
</evidence>
<dbReference type="GO" id="GO:0006596">
    <property type="term" value="P:polyamine biosynthetic process"/>
    <property type="evidence" value="ECO:0007669"/>
    <property type="project" value="UniProtKB-UniRule"/>
</dbReference>
<dbReference type="Pfam" id="PF01564">
    <property type="entry name" value="Spermine_synth"/>
    <property type="match status" value="1"/>
</dbReference>
<dbReference type="GO" id="GO:0016740">
    <property type="term" value="F:transferase activity"/>
    <property type="evidence" value="ECO:0007669"/>
    <property type="project" value="UniProtKB-UniRule"/>
</dbReference>
<dbReference type="EMBL" id="QNRI01000009">
    <property type="protein sequence ID" value="RBO95257.1"/>
    <property type="molecule type" value="Genomic_DNA"/>
</dbReference>
<feature type="active site" description="Proton acceptor" evidence="4">
    <location>
        <position position="139"/>
    </location>
</feature>
<reference evidence="6 7" key="1">
    <citation type="submission" date="2018-06" db="EMBL/GenBank/DDBJ databases">
        <title>Genomic Encyclopedia of Type Strains, Phase IV (KMG-IV): sequencing the most valuable type-strain genomes for metagenomic binning, comparative biology and taxonomic classification.</title>
        <authorList>
            <person name="Goeker M."/>
        </authorList>
    </citation>
    <scope>NUCLEOTIDE SEQUENCE [LARGE SCALE GENOMIC DNA]</scope>
    <source>
        <strain evidence="6 7">DSM 15140</strain>
    </source>
</reference>
<sequence>MYTAPIIIDRAENTRGEIQLQKRDGEYEIISNGTFIMATYNGESERLLVKKAIEKAEQPKRVLIGGLGVGFSLATALAYPEIETVTVVEIELKMIEWNQSYLANYSNAALKDPRTVVIHADFTKWMSQTKQIYDVICLDIDNGPDWMMIDSNRSLYEKDSICLLKSLLTPTGVVAFWSATSSSKFVDRLQEVFRNVSIYEVPQEHGEPDYVFVASQ</sequence>